<keyword evidence="2" id="KW-0812">Transmembrane</keyword>
<accession>A0ABZ3FMN5</accession>
<dbReference type="EMBL" id="CP154795">
    <property type="protein sequence ID" value="XAN06369.1"/>
    <property type="molecule type" value="Genomic_DNA"/>
</dbReference>
<feature type="transmembrane region" description="Helical" evidence="2">
    <location>
        <begin position="90"/>
        <end position="111"/>
    </location>
</feature>
<dbReference type="RefSeq" id="WP_425307799.1">
    <property type="nucleotide sequence ID" value="NZ_CP154795.1"/>
</dbReference>
<proteinExistence type="predicted"/>
<reference evidence="3 4" key="1">
    <citation type="submission" date="2024-04" db="EMBL/GenBank/DDBJ databases">
        <title>Isolation of an actinomycete strain from pig manure.</title>
        <authorList>
            <person name="Gong T."/>
            <person name="Yu Z."/>
            <person name="An M."/>
            <person name="Wei C."/>
            <person name="Yang W."/>
            <person name="Liu L."/>
        </authorList>
    </citation>
    <scope>NUCLEOTIDE SEQUENCE [LARGE SCALE GENOMIC DNA]</scope>
    <source>
        <strain evidence="3 4">ZF39</strain>
    </source>
</reference>
<protein>
    <submittedName>
        <fullName evidence="3">Uncharacterized protein</fullName>
    </submittedName>
</protein>
<keyword evidence="4" id="KW-1185">Reference proteome</keyword>
<feature type="compositionally biased region" description="Low complexity" evidence="1">
    <location>
        <begin position="247"/>
        <end position="303"/>
    </location>
</feature>
<sequence>MRSTKDFDTSFPTGEPFDRPVGLVTELDPTTRADALAPGASVPIAEGEASPESGAEEKEKEPFLGLKPTAVVGGALASVTAAMLGGQLGLAGTVAGAALTSVTIAVGGALYTRSMDKTRDGLGSVRARLKLGGTVPVTVATALKEADADDPTALFGAADKTRALPTAAIAAQGAKDKRWFSPFKILATAAAVFILAALVVTGFEAFTGKSVSGGEGTTVSQISRGEPATRTHTGPTEQQRQSDRDPSAAPTPEASASATTEPTTEPTTGATTAPTTGATTAPTTGASTQPTTRATTGSQPTTGATGGAGSGTGSGTSGGTGTSSGTGTSGGTGSSGSGTGTYGSSGTDTSAG</sequence>
<dbReference type="Proteomes" id="UP001442841">
    <property type="component" value="Chromosome"/>
</dbReference>
<feature type="transmembrane region" description="Helical" evidence="2">
    <location>
        <begin position="185"/>
        <end position="203"/>
    </location>
</feature>
<gene>
    <name evidence="3" type="ORF">AADG42_03285</name>
</gene>
<feature type="region of interest" description="Disordered" evidence="1">
    <location>
        <begin position="1"/>
        <end position="61"/>
    </location>
</feature>
<evidence type="ECO:0000313" key="3">
    <source>
        <dbReference type="EMBL" id="XAN06369.1"/>
    </source>
</evidence>
<feature type="compositionally biased region" description="Gly residues" evidence="1">
    <location>
        <begin position="304"/>
        <end position="343"/>
    </location>
</feature>
<keyword evidence="2" id="KW-0472">Membrane</keyword>
<feature type="region of interest" description="Disordered" evidence="1">
    <location>
        <begin position="209"/>
        <end position="352"/>
    </location>
</feature>
<evidence type="ECO:0000256" key="2">
    <source>
        <dbReference type="SAM" id="Phobius"/>
    </source>
</evidence>
<name>A0ABZ3FMN5_9ACTN</name>
<feature type="transmembrane region" description="Helical" evidence="2">
    <location>
        <begin position="64"/>
        <end position="84"/>
    </location>
</feature>
<evidence type="ECO:0000256" key="1">
    <source>
        <dbReference type="SAM" id="MobiDB-lite"/>
    </source>
</evidence>
<organism evidence="3 4">
    <name type="scientific">Ammonicoccus fulvus</name>
    <dbReference type="NCBI Taxonomy" id="3138240"/>
    <lineage>
        <taxon>Bacteria</taxon>
        <taxon>Bacillati</taxon>
        <taxon>Actinomycetota</taxon>
        <taxon>Actinomycetes</taxon>
        <taxon>Propionibacteriales</taxon>
        <taxon>Propionibacteriaceae</taxon>
        <taxon>Ammonicoccus</taxon>
    </lineage>
</organism>
<keyword evidence="2" id="KW-1133">Transmembrane helix</keyword>
<feature type="compositionally biased region" description="Polar residues" evidence="1">
    <location>
        <begin position="230"/>
        <end position="239"/>
    </location>
</feature>
<evidence type="ECO:0000313" key="4">
    <source>
        <dbReference type="Proteomes" id="UP001442841"/>
    </source>
</evidence>